<keyword evidence="2" id="KW-1185">Reference proteome</keyword>
<reference evidence="1" key="1">
    <citation type="submission" date="2021-03" db="EMBL/GenBank/DDBJ databases">
        <title>Evolutionary priming and transition to the ectomycorrhizal habit in an iconic lineage of mushroom-forming fungi: is preadaptation a requirement?</title>
        <authorList>
            <consortium name="DOE Joint Genome Institute"/>
            <person name="Looney B.P."/>
            <person name="Miyauchi S."/>
            <person name="Morin E."/>
            <person name="Drula E."/>
            <person name="Courty P.E."/>
            <person name="Chicoki N."/>
            <person name="Fauchery L."/>
            <person name="Kohler A."/>
            <person name="Kuo A."/>
            <person name="LaButti K."/>
            <person name="Pangilinan J."/>
            <person name="Lipzen A."/>
            <person name="Riley R."/>
            <person name="Andreopoulos W."/>
            <person name="He G."/>
            <person name="Johnson J."/>
            <person name="Barry K.W."/>
            <person name="Grigoriev I.V."/>
            <person name="Nagy L."/>
            <person name="Hibbett D."/>
            <person name="Henrissat B."/>
            <person name="Matheny P.B."/>
            <person name="Labbe J."/>
            <person name="Martin A.F."/>
        </authorList>
    </citation>
    <scope>NUCLEOTIDE SEQUENCE</scope>
    <source>
        <strain evidence="1">BPL698</strain>
    </source>
</reference>
<dbReference type="Proteomes" id="UP001207468">
    <property type="component" value="Unassembled WGS sequence"/>
</dbReference>
<proteinExistence type="predicted"/>
<sequence length="388" mass="42997">MANVVQPHPQLDFHPNPLVHPSQMALGLTLSMPSSLAGFSPHHPNVAQPPSSIISPSRALKRRYEQDDEQVDQSSGHSPGVRDVAMERSPTPERPKRAAPKRARTNGTFAQEAKVGRTTKELPNSSAENQDVDVGVLLASLPTQSLLPLLNSLIQSQPTLKPVILSLIPRPSLDTALQALTQSAKRLRDAYPYSNHPPSQISLTSALGFGFGSTPLGRPISHPSSSLGFGSHVPQQSFGMREEYIVSRLRPHIHDFVASFQSYLPYFSQRTFNSNSHLSETPQLPRRDRCPPTETFLFLQSFNSHILAQPPLTQATLVPLALSRLLDEWKAWVEHVDDVVNSQAGMFGEETVRGWERVLDESLREIRDSWIAKVGWLVGRVGQTMMED</sequence>
<comment type="caution">
    <text evidence="1">The sequence shown here is derived from an EMBL/GenBank/DDBJ whole genome shotgun (WGS) entry which is preliminary data.</text>
</comment>
<accession>A0ACC0UMM6</accession>
<gene>
    <name evidence="1" type="ORF">F5148DRAFT_1160157</name>
</gene>
<evidence type="ECO:0000313" key="2">
    <source>
        <dbReference type="Proteomes" id="UP001207468"/>
    </source>
</evidence>
<name>A0ACC0UMM6_9AGAM</name>
<evidence type="ECO:0000313" key="1">
    <source>
        <dbReference type="EMBL" id="KAI9512813.1"/>
    </source>
</evidence>
<protein>
    <submittedName>
        <fullName evidence="1">Uncharacterized protein</fullName>
    </submittedName>
</protein>
<organism evidence="1 2">
    <name type="scientific">Russula earlei</name>
    <dbReference type="NCBI Taxonomy" id="71964"/>
    <lineage>
        <taxon>Eukaryota</taxon>
        <taxon>Fungi</taxon>
        <taxon>Dikarya</taxon>
        <taxon>Basidiomycota</taxon>
        <taxon>Agaricomycotina</taxon>
        <taxon>Agaricomycetes</taxon>
        <taxon>Russulales</taxon>
        <taxon>Russulaceae</taxon>
        <taxon>Russula</taxon>
    </lineage>
</organism>
<dbReference type="EMBL" id="JAGFNK010000005">
    <property type="protein sequence ID" value="KAI9512813.1"/>
    <property type="molecule type" value="Genomic_DNA"/>
</dbReference>